<dbReference type="AlphaFoldDB" id="A0A6F7Q6C5"/>
<dbReference type="PANTHER" id="PTHR45982:SF1">
    <property type="entry name" value="REGULATOR OF CHROMOSOME CONDENSATION"/>
    <property type="match status" value="1"/>
</dbReference>
<organism evidence="3 4">
    <name type="scientific">Haemonchus contortus</name>
    <name type="common">Barber pole worm</name>
    <dbReference type="NCBI Taxonomy" id="6289"/>
    <lineage>
        <taxon>Eukaryota</taxon>
        <taxon>Metazoa</taxon>
        <taxon>Ecdysozoa</taxon>
        <taxon>Nematoda</taxon>
        <taxon>Chromadorea</taxon>
        <taxon>Rhabditida</taxon>
        <taxon>Rhabditina</taxon>
        <taxon>Rhabditomorpha</taxon>
        <taxon>Strongyloidea</taxon>
        <taxon>Trichostrongylidae</taxon>
        <taxon>Haemonchus</taxon>
    </lineage>
</organism>
<feature type="compositionally biased region" description="Polar residues" evidence="2">
    <location>
        <begin position="898"/>
        <end position="907"/>
    </location>
</feature>
<dbReference type="WBParaSite" id="HCON_00192840-00001">
    <property type="protein sequence ID" value="HCON_00192840-00001"/>
    <property type="gene ID" value="HCON_00192840"/>
</dbReference>
<dbReference type="InterPro" id="IPR000408">
    <property type="entry name" value="Reg_chr_condens"/>
</dbReference>
<evidence type="ECO:0000313" key="3">
    <source>
        <dbReference type="Proteomes" id="UP000025227"/>
    </source>
</evidence>
<dbReference type="Proteomes" id="UP000025227">
    <property type="component" value="Unplaced"/>
</dbReference>
<keyword evidence="3" id="KW-1185">Reference proteome</keyword>
<dbReference type="Pfam" id="PF13540">
    <property type="entry name" value="RCC1_2"/>
    <property type="match status" value="1"/>
</dbReference>
<feature type="compositionally biased region" description="Polar residues" evidence="2">
    <location>
        <begin position="1069"/>
        <end position="1081"/>
    </location>
</feature>
<dbReference type="Gene3D" id="2.130.10.30">
    <property type="entry name" value="Regulator of chromosome condensation 1/beta-lactamase-inhibitor protein II"/>
    <property type="match status" value="1"/>
</dbReference>
<sequence length="1186" mass="133958">MKQELRNDEDVVLQTSRVLDELFKTMSRHPEFFPSVFWCLRLLLTEVPFDEECKRVITSNVDRLAEIYSTKSLWTQYLIINEIRRWNIPELAVLLGNAIRNLRSNVTVPLRLLLHDVIPAAQERDQILPSYAMATGDNSTFTLGLAADGPVGDARKVPLEAVKKVSMSNSHTLFLTNKGDVFGCGLASNFGRDENNGSLVVNPIKLSFSGESLPFVDIAAGSHHSVFVTSKSVYVCGLNSNFCLGQKNDKCRYPMTKVKLQLPDGMKKVHFDKVFTNDHCTIVFAFVSATSELWIAGKTPLTVIEGFTRVEQGLDIYDVIRSDPNCLTMFSELEVVRIGFTSVIMPLVTFSYNHKKRKDLMVTLCNDAGTLKYTFDSHSGLVPLEPCVISVNGVLVDLRCVNYHVTAKGDVVFMGNPRNSCSDYYTLHRGKVVLIEDKEVEDGFTSAHGTGSIISGLRVFLLLQEFHGAHLVSSFACSQDGKNLLYVTNSSTSYCCDQWETTDFAKLNEERENACLDRIQLDFNVYDINEVRTSTFESIIRSRFPNLDKFIRNGNAVWIEDFLKEATNAKSKGIFHDYLILDKNLVRNRGSPTKALVEDVCRVIGVPYTTEGCFYKIGEPLLCLDDFVAERNCVLISEEGVEIEFVRELLEMQSSYFGVAFTYHKGDMPKLKLAAPEHVIRCTLLSIINPNYLRRIQTHEFLDLFAFLDQYLLHAVTADALRVMFERVNEFNVSFIFDLFESVPQLRHLIAKCFLHNLHLLTFWRNSTAASVELIRDAFVCMDLLMADEKPGNASMEFVSVQPPIIHILEDDREAQWCLFRTEDVTEVLLGAHGRDSSTEAAMIDYLENESRSNDFFQSSPADVSMPKLVMIIRSRINERESLKKSKRDRRKSSRQSGTQVEVSPTCSKEEEMEEMAICNTAPSGICNIAPSEEVMEHNENLQVECTMSDKEKNHGSPSPDRGVEVRGENESTSSTVRSAWKIPISPSSPVSTSFLLERSMTPKKRSSGKFTSKGVKYSDASSLLCETRQNTHFAPWAGTTSFQQASDVISVPLSSKKEAKIGRKSKRTALSFSEQETANLQRERAPDRNSWSESTLRFPHVTSPPKPSLAEIIKEEEHRLKEGTRRISRPLYFIEDEEHAIEELAQLYLQNVGDEVIVRVERCVDSCDDMSLCSPLWANTPYFRI</sequence>
<dbReference type="SUPFAM" id="SSF50985">
    <property type="entry name" value="RCC1/BLIP-II"/>
    <property type="match status" value="1"/>
</dbReference>
<dbReference type="InterPro" id="IPR009091">
    <property type="entry name" value="RCC1/BLIP-II"/>
</dbReference>
<accession>A0A6F7Q6C5</accession>
<dbReference type="OrthoDB" id="5835107at2759"/>
<name>A0A6F7Q6C5_HAECO</name>
<dbReference type="PANTHER" id="PTHR45982">
    <property type="entry name" value="REGULATOR OF CHROMOSOME CONDENSATION"/>
    <property type="match status" value="1"/>
</dbReference>
<reference evidence="4" key="1">
    <citation type="submission" date="2020-12" db="UniProtKB">
        <authorList>
            <consortium name="WormBaseParasite"/>
        </authorList>
    </citation>
    <scope>IDENTIFICATION</scope>
    <source>
        <strain evidence="4">MHco3</strain>
    </source>
</reference>
<feature type="compositionally biased region" description="Basic residues" evidence="2">
    <location>
        <begin position="885"/>
        <end position="894"/>
    </location>
</feature>
<evidence type="ECO:0000256" key="2">
    <source>
        <dbReference type="SAM" id="MobiDB-lite"/>
    </source>
</evidence>
<dbReference type="PROSITE" id="PS50012">
    <property type="entry name" value="RCC1_3"/>
    <property type="match status" value="1"/>
</dbReference>
<feature type="region of interest" description="Disordered" evidence="2">
    <location>
        <begin position="881"/>
        <end position="913"/>
    </location>
</feature>
<feature type="region of interest" description="Disordered" evidence="2">
    <location>
        <begin position="1061"/>
        <end position="1108"/>
    </location>
</feature>
<dbReference type="OMA" id="RIQTHEF"/>
<protein>
    <submittedName>
        <fullName evidence="4">PHR domain-containing protein</fullName>
    </submittedName>
</protein>
<dbReference type="InterPro" id="IPR051553">
    <property type="entry name" value="Ran_GTPase-activating"/>
</dbReference>
<feature type="region of interest" description="Disordered" evidence="2">
    <location>
        <begin position="948"/>
        <end position="978"/>
    </location>
</feature>
<proteinExistence type="predicted"/>
<evidence type="ECO:0000256" key="1">
    <source>
        <dbReference type="PROSITE-ProRule" id="PRU00235"/>
    </source>
</evidence>
<evidence type="ECO:0000313" key="4">
    <source>
        <dbReference type="WBParaSite" id="HCON_00192840-00001"/>
    </source>
</evidence>
<feature type="repeat" description="RCC1" evidence="1">
    <location>
        <begin position="185"/>
        <end position="231"/>
    </location>
</feature>